<dbReference type="GO" id="GO:0008170">
    <property type="term" value="F:N-methyltransferase activity"/>
    <property type="evidence" value="ECO:0007669"/>
    <property type="project" value="InterPro"/>
</dbReference>
<name>A0A6J5R8V6_9CAUD</name>
<evidence type="ECO:0000256" key="3">
    <source>
        <dbReference type="ARBA" id="ARBA00022679"/>
    </source>
</evidence>
<dbReference type="GO" id="GO:0003677">
    <property type="term" value="F:DNA binding"/>
    <property type="evidence" value="ECO:0007669"/>
    <property type="project" value="InterPro"/>
</dbReference>
<keyword evidence="3" id="KW-0808">Transferase</keyword>
<dbReference type="Pfam" id="PF01555">
    <property type="entry name" value="N6_N4_Mtase"/>
    <property type="match status" value="1"/>
</dbReference>
<dbReference type="PROSITE" id="PS00092">
    <property type="entry name" value="N6_MTASE"/>
    <property type="match status" value="1"/>
</dbReference>
<dbReference type="Gene3D" id="3.40.50.150">
    <property type="entry name" value="Vaccinia Virus protein VP39"/>
    <property type="match status" value="1"/>
</dbReference>
<evidence type="ECO:0000259" key="4">
    <source>
        <dbReference type="Pfam" id="PF01555"/>
    </source>
</evidence>
<dbReference type="InterPro" id="IPR002941">
    <property type="entry name" value="DNA_methylase_N4/N6"/>
</dbReference>
<dbReference type="PANTHER" id="PTHR13370:SF3">
    <property type="entry name" value="TRNA (GUANINE(10)-N2)-METHYLTRANSFERASE HOMOLOG"/>
    <property type="match status" value="1"/>
</dbReference>
<dbReference type="PRINTS" id="PR00508">
    <property type="entry name" value="S21N4MTFRASE"/>
</dbReference>
<evidence type="ECO:0000256" key="2">
    <source>
        <dbReference type="ARBA" id="ARBA00022603"/>
    </source>
</evidence>
<dbReference type="GO" id="GO:0009007">
    <property type="term" value="F:site-specific DNA-methyltransferase (adenine-specific) activity"/>
    <property type="evidence" value="ECO:0007669"/>
    <property type="project" value="TreeGrafter"/>
</dbReference>
<organism evidence="5">
    <name type="scientific">uncultured Caudovirales phage</name>
    <dbReference type="NCBI Taxonomy" id="2100421"/>
    <lineage>
        <taxon>Viruses</taxon>
        <taxon>Duplodnaviria</taxon>
        <taxon>Heunggongvirae</taxon>
        <taxon>Uroviricota</taxon>
        <taxon>Caudoviricetes</taxon>
        <taxon>Peduoviridae</taxon>
        <taxon>Maltschvirus</taxon>
        <taxon>Maltschvirus maltsch</taxon>
    </lineage>
</organism>
<dbReference type="EMBL" id="LR797193">
    <property type="protein sequence ID" value="CAB4193409.1"/>
    <property type="molecule type" value="Genomic_DNA"/>
</dbReference>
<gene>
    <name evidence="5" type="ORF">UFOVP1246_94</name>
</gene>
<feature type="domain" description="DNA methylase N-4/N-6" evidence="4">
    <location>
        <begin position="111"/>
        <end position="217"/>
    </location>
</feature>
<accession>A0A6J5R8V6</accession>
<reference evidence="5" key="1">
    <citation type="submission" date="2020-05" db="EMBL/GenBank/DDBJ databases">
        <authorList>
            <person name="Chiriac C."/>
            <person name="Salcher M."/>
            <person name="Ghai R."/>
            <person name="Kavagutti S V."/>
        </authorList>
    </citation>
    <scope>NUCLEOTIDE SEQUENCE</scope>
</reference>
<evidence type="ECO:0000313" key="5">
    <source>
        <dbReference type="EMBL" id="CAB4193409.1"/>
    </source>
</evidence>
<proteinExistence type="inferred from homology"/>
<keyword evidence="2 5" id="KW-0489">Methyltransferase</keyword>
<sequence>MNPYYEDENVTIYHGDCRDITLPTASVDLLITDPPYGIDWKSRGAHGKIAGDKDNLWLKDAMKHTLKVLRVHRHFYVFGPDVVSDLTVCPSVELIWDKGRMSASGTSDIPWSPGHERITFAMYSPFKSHRNTGAGAVRLRRSTVMHIPKKNNGRGSFVHPNEKPVPLMRVMVEASSQFGETVFDPFAGSGATVVAAVLEGRKAVAIEIDEKYCEVIAKRVSNIIIGDERRAND</sequence>
<dbReference type="PANTHER" id="PTHR13370">
    <property type="entry name" value="RNA METHYLASE-RELATED"/>
    <property type="match status" value="1"/>
</dbReference>
<evidence type="ECO:0000256" key="1">
    <source>
        <dbReference type="ARBA" id="ARBA00006594"/>
    </source>
</evidence>
<dbReference type="GO" id="GO:0032259">
    <property type="term" value="P:methylation"/>
    <property type="evidence" value="ECO:0007669"/>
    <property type="project" value="UniProtKB-KW"/>
</dbReference>
<dbReference type="SUPFAM" id="SSF53335">
    <property type="entry name" value="S-adenosyl-L-methionine-dependent methyltransferases"/>
    <property type="match status" value="1"/>
</dbReference>
<dbReference type="InterPro" id="IPR002052">
    <property type="entry name" value="DNA_methylase_N6_adenine_CS"/>
</dbReference>
<comment type="similarity">
    <text evidence="1">Belongs to the N(4)/N(6)-methyltransferase family.</text>
</comment>
<protein>
    <submittedName>
        <fullName evidence="5">COG0863 DNA modification methylase</fullName>
    </submittedName>
</protein>
<dbReference type="InterPro" id="IPR029063">
    <property type="entry name" value="SAM-dependent_MTases_sf"/>
</dbReference>
<dbReference type="InterPro" id="IPR001091">
    <property type="entry name" value="RM_Methyltransferase"/>
</dbReference>